<name>A0AB34K358_PRYPA</name>
<proteinExistence type="predicted"/>
<evidence type="ECO:0000313" key="2">
    <source>
        <dbReference type="Proteomes" id="UP001515480"/>
    </source>
</evidence>
<sequence length="192" mass="20087">MPLSLALLPAASVLGAAHLPPLEPEQIAEHAAVDALALLLAAAALLTGGLAALARLSPSFDAALHVPLRSPLRRRRRSGAPPLPVRARVAYGELLRSFASVDDPIARAARAKRRVEALPAVREEAEGGRAAGGREHGQCESCSASYAAHIPALLKRCRGSCCTGQPHVAVATLVPYSVLCEWSRGKVPSLRP</sequence>
<gene>
    <name evidence="1" type="ORF">AB1Y20_008920</name>
</gene>
<dbReference type="AlphaFoldDB" id="A0AB34K358"/>
<keyword evidence="2" id="KW-1185">Reference proteome</keyword>
<accession>A0AB34K358</accession>
<comment type="caution">
    <text evidence="1">The sequence shown here is derived from an EMBL/GenBank/DDBJ whole genome shotgun (WGS) entry which is preliminary data.</text>
</comment>
<organism evidence="1 2">
    <name type="scientific">Prymnesium parvum</name>
    <name type="common">Toxic golden alga</name>
    <dbReference type="NCBI Taxonomy" id="97485"/>
    <lineage>
        <taxon>Eukaryota</taxon>
        <taxon>Haptista</taxon>
        <taxon>Haptophyta</taxon>
        <taxon>Prymnesiophyceae</taxon>
        <taxon>Prymnesiales</taxon>
        <taxon>Prymnesiaceae</taxon>
        <taxon>Prymnesium</taxon>
    </lineage>
</organism>
<dbReference type="Proteomes" id="UP001515480">
    <property type="component" value="Unassembled WGS sequence"/>
</dbReference>
<dbReference type="EMBL" id="JBGBPQ010000002">
    <property type="protein sequence ID" value="KAL1527531.1"/>
    <property type="molecule type" value="Genomic_DNA"/>
</dbReference>
<evidence type="ECO:0000313" key="1">
    <source>
        <dbReference type="EMBL" id="KAL1527531.1"/>
    </source>
</evidence>
<reference evidence="1 2" key="1">
    <citation type="journal article" date="2024" name="Science">
        <title>Giant polyketide synthase enzymes in the biosynthesis of giant marine polyether toxins.</title>
        <authorList>
            <person name="Fallon T.R."/>
            <person name="Shende V.V."/>
            <person name="Wierzbicki I.H."/>
            <person name="Pendleton A.L."/>
            <person name="Watervoot N.F."/>
            <person name="Auber R.P."/>
            <person name="Gonzalez D.J."/>
            <person name="Wisecaver J.H."/>
            <person name="Moore B.S."/>
        </authorList>
    </citation>
    <scope>NUCLEOTIDE SEQUENCE [LARGE SCALE GENOMIC DNA]</scope>
    <source>
        <strain evidence="1 2">12B1</strain>
    </source>
</reference>
<protein>
    <submittedName>
        <fullName evidence="1">Uncharacterized protein</fullName>
    </submittedName>
</protein>